<dbReference type="CDD" id="cd00293">
    <property type="entry name" value="USP-like"/>
    <property type="match status" value="1"/>
</dbReference>
<protein>
    <submittedName>
        <fullName evidence="3">Universal stress protein</fullName>
    </submittedName>
</protein>
<dbReference type="InterPro" id="IPR006016">
    <property type="entry name" value="UspA"/>
</dbReference>
<keyword evidence="4" id="KW-1185">Reference proteome</keyword>
<evidence type="ECO:0000313" key="3">
    <source>
        <dbReference type="EMBL" id="AUQ97071.1"/>
    </source>
</evidence>
<geneLocation type="plasmid" evidence="3 4">
    <name>pP66_d</name>
</geneLocation>
<evidence type="ECO:0000313" key="4">
    <source>
        <dbReference type="Proteomes" id="UP000236536"/>
    </source>
</evidence>
<name>A0ABN5GWT6_9RHOB</name>
<dbReference type="SUPFAM" id="SSF52402">
    <property type="entry name" value="Adenine nucleotide alpha hydrolases-like"/>
    <property type="match status" value="2"/>
</dbReference>
<keyword evidence="3" id="KW-0614">Plasmid</keyword>
<dbReference type="PANTHER" id="PTHR46268">
    <property type="entry name" value="STRESS RESPONSE PROTEIN NHAX"/>
    <property type="match status" value="1"/>
</dbReference>
<dbReference type="Gene3D" id="3.40.50.12370">
    <property type="match status" value="1"/>
</dbReference>
<dbReference type="RefSeq" id="WP_102875658.1">
    <property type="nucleotide sequence ID" value="NZ_CP010603.1"/>
</dbReference>
<dbReference type="Proteomes" id="UP000236536">
    <property type="component" value="Plasmid pP66_d"/>
</dbReference>
<proteinExistence type="inferred from homology"/>
<dbReference type="InterPro" id="IPR006015">
    <property type="entry name" value="Universal_stress_UspA"/>
</dbReference>
<comment type="similarity">
    <text evidence="1">Belongs to the universal stress protein A family.</text>
</comment>
<evidence type="ECO:0000259" key="2">
    <source>
        <dbReference type="Pfam" id="PF00582"/>
    </source>
</evidence>
<dbReference type="PRINTS" id="PR01438">
    <property type="entry name" value="UNVRSLSTRESS"/>
</dbReference>
<dbReference type="Pfam" id="PF00582">
    <property type="entry name" value="Usp"/>
    <property type="match status" value="1"/>
</dbReference>
<dbReference type="PANTHER" id="PTHR46268:SF15">
    <property type="entry name" value="UNIVERSAL STRESS PROTEIN HP_0031"/>
    <property type="match status" value="1"/>
</dbReference>
<sequence>MICKSILCPYSGEASRGSGLKHAVKLAKLYDAHLTGVMRHGRPLLERRFAAQIPDHLLSTLRDADDTKSKEVAERFKTITADAGLAGHAEFFDLNPAKHGPMAEFARSFDLIVTGAHSVSSDDDTHLSANPDMLALQSGRPVVVVPDGYEADGLATRTLVAWDGKRSATRAISDALGVLAEKSHVTLLSVGATPRNTDVLLKTLKRHHIEVDARTVAKKGSIADTIQREAAKDGSKLIVMGAFEHSKFSHDLFGGVTTDVIRHSTVPVFMAH</sequence>
<feature type="domain" description="UspA" evidence="2">
    <location>
        <begin position="205"/>
        <end position="271"/>
    </location>
</feature>
<evidence type="ECO:0000256" key="1">
    <source>
        <dbReference type="ARBA" id="ARBA00008791"/>
    </source>
</evidence>
<organism evidence="3 4">
    <name type="scientific">Phaeobacter inhibens</name>
    <dbReference type="NCBI Taxonomy" id="221822"/>
    <lineage>
        <taxon>Bacteria</taxon>
        <taxon>Pseudomonadati</taxon>
        <taxon>Pseudomonadota</taxon>
        <taxon>Alphaproteobacteria</taxon>
        <taxon>Rhodobacterales</taxon>
        <taxon>Roseobacteraceae</taxon>
        <taxon>Phaeobacter</taxon>
    </lineage>
</organism>
<reference evidence="3 4" key="2">
    <citation type="journal article" date="2017" name="Int. J. Syst. Evol. Microbiol.">
        <title>Adaptation of Surface-Associated Bacteria to the Open Ocean: A Genomically Distinct Subpopulation of Phaeobacter gallaeciensis Colonizes Pacific Mesozooplankton.</title>
        <authorList>
            <person name="Freese H.M."/>
            <person name="Methner A."/>
            <person name="Overmann J."/>
        </authorList>
    </citation>
    <scope>NUCLEOTIDE SEQUENCE [LARGE SCALE GENOMIC DNA]</scope>
    <source>
        <strain evidence="3 4">P66</strain>
    </source>
</reference>
<dbReference type="EMBL" id="CP010709">
    <property type="protein sequence ID" value="AUQ97071.1"/>
    <property type="molecule type" value="Genomic_DNA"/>
</dbReference>
<accession>A0ABN5GWT6</accession>
<reference evidence="3 4" key="1">
    <citation type="journal article" date="2017" name="Genome Biol. Evol.">
        <title>Trajectories and Drivers of Genome Evolution in Surface-Associated Marine Phaeobacter.</title>
        <authorList>
            <person name="Freese H.M."/>
            <person name="Sikorski J."/>
            <person name="Bunk B."/>
            <person name="Scheuner C."/>
            <person name="Meier-Kolthoff J.P."/>
            <person name="Sproer C."/>
            <person name="Gram L."/>
            <person name="Overmann J."/>
        </authorList>
    </citation>
    <scope>NUCLEOTIDE SEQUENCE [LARGE SCALE GENOMIC DNA]</scope>
    <source>
        <strain evidence="3 4">P66</strain>
    </source>
</reference>
<gene>
    <name evidence="3" type="ORF">PhaeoP66_04345</name>
</gene>